<sequence>MSDYTLWKKKCLAQVKLKCRYICSKLVINRETKYGKVTAKKKKEKKKSADDEMTNAPREKTKSRSEL</sequence>
<accession>A0A1A8ZN79</accession>
<reference evidence="4 5" key="1">
    <citation type="submission" date="2016-05" db="EMBL/GenBank/DDBJ databases">
        <authorList>
            <person name="Naeem Raeece"/>
        </authorList>
    </citation>
    <scope>NUCLEOTIDE SEQUENCE [LARGE SCALE GENOMIC DNA]</scope>
</reference>
<feature type="compositionally biased region" description="Basic and acidic residues" evidence="1">
    <location>
        <begin position="57"/>
        <end position="67"/>
    </location>
</feature>
<protein>
    <submittedName>
        <fullName evidence="2">Uncharacterized protein</fullName>
    </submittedName>
</protein>
<dbReference type="EMBL" id="FLRE01000181">
    <property type="protein sequence ID" value="SBT45929.1"/>
    <property type="molecule type" value="Genomic_DNA"/>
</dbReference>
<feature type="region of interest" description="Disordered" evidence="1">
    <location>
        <begin position="36"/>
        <end position="67"/>
    </location>
</feature>
<organism evidence="2 5">
    <name type="scientific">Plasmodium ovale wallikeri</name>
    <dbReference type="NCBI Taxonomy" id="864142"/>
    <lineage>
        <taxon>Eukaryota</taxon>
        <taxon>Sar</taxon>
        <taxon>Alveolata</taxon>
        <taxon>Apicomplexa</taxon>
        <taxon>Aconoidasida</taxon>
        <taxon>Haemosporida</taxon>
        <taxon>Plasmodiidae</taxon>
        <taxon>Plasmodium</taxon>
        <taxon>Plasmodium (Plasmodium)</taxon>
    </lineage>
</organism>
<evidence type="ECO:0000313" key="4">
    <source>
        <dbReference type="Proteomes" id="UP000078550"/>
    </source>
</evidence>
<proteinExistence type="predicted"/>
<evidence type="ECO:0000313" key="5">
    <source>
        <dbReference type="Proteomes" id="UP000078555"/>
    </source>
</evidence>
<keyword evidence="5" id="KW-1185">Reference proteome</keyword>
<evidence type="ECO:0000256" key="1">
    <source>
        <dbReference type="SAM" id="MobiDB-lite"/>
    </source>
</evidence>
<dbReference type="AlphaFoldDB" id="A0A1A8ZN79"/>
<dbReference type="Proteomes" id="UP000078555">
    <property type="component" value="Unassembled WGS sequence"/>
</dbReference>
<dbReference type="Proteomes" id="UP000078550">
    <property type="component" value="Unassembled WGS sequence"/>
</dbReference>
<dbReference type="EMBL" id="FLRD01000136">
    <property type="protein sequence ID" value="SBT45320.1"/>
    <property type="molecule type" value="Genomic_DNA"/>
</dbReference>
<name>A0A1A8ZN79_PLAOA</name>
<gene>
    <name evidence="2" type="ORF">POVWA1_051670</name>
    <name evidence="3" type="ORF">POVWA2_050930</name>
</gene>
<reference evidence="2" key="2">
    <citation type="submission" date="2016-05" db="EMBL/GenBank/DDBJ databases">
        <authorList>
            <person name="Lavstsen T."/>
            <person name="Jespersen J.S."/>
        </authorList>
    </citation>
    <scope>NUCLEOTIDE SEQUENCE [LARGE SCALE GENOMIC DNA]</scope>
</reference>
<evidence type="ECO:0000313" key="3">
    <source>
        <dbReference type="EMBL" id="SBT45929.1"/>
    </source>
</evidence>
<evidence type="ECO:0000313" key="2">
    <source>
        <dbReference type="EMBL" id="SBT45320.1"/>
    </source>
</evidence>